<feature type="transmembrane region" description="Helical" evidence="7">
    <location>
        <begin position="221"/>
        <end position="245"/>
    </location>
</feature>
<evidence type="ECO:0000256" key="6">
    <source>
        <dbReference type="RuleBase" id="RU000688"/>
    </source>
</evidence>
<feature type="transmembrane region" description="Helical" evidence="7">
    <location>
        <begin position="124"/>
        <end position="144"/>
    </location>
</feature>
<dbReference type="GO" id="GO:0005886">
    <property type="term" value="C:plasma membrane"/>
    <property type="evidence" value="ECO:0007669"/>
    <property type="project" value="UniProtKB-SubCell"/>
</dbReference>
<evidence type="ECO:0000256" key="5">
    <source>
        <dbReference type="ARBA" id="ARBA00023136"/>
    </source>
</evidence>
<dbReference type="InterPro" id="IPR000276">
    <property type="entry name" value="GPCR_Rhodpsn"/>
</dbReference>
<keyword evidence="3 6" id="KW-0812">Transmembrane</keyword>
<evidence type="ECO:0000256" key="3">
    <source>
        <dbReference type="ARBA" id="ARBA00022692"/>
    </source>
</evidence>
<dbReference type="Gene3D" id="1.20.1070.10">
    <property type="entry name" value="Rhodopsin 7-helix transmembrane proteins"/>
    <property type="match status" value="1"/>
</dbReference>
<evidence type="ECO:0000256" key="1">
    <source>
        <dbReference type="ARBA" id="ARBA00004651"/>
    </source>
</evidence>
<proteinExistence type="inferred from homology"/>
<dbReference type="SUPFAM" id="SSF81321">
    <property type="entry name" value="Family A G protein-coupled receptor-like"/>
    <property type="match status" value="1"/>
</dbReference>
<keyword evidence="4 7" id="KW-1133">Transmembrane helix</keyword>
<dbReference type="PRINTS" id="PR00237">
    <property type="entry name" value="GPCRRHODOPSN"/>
</dbReference>
<keyword evidence="6" id="KW-0807">Transducer</keyword>
<keyword evidence="2" id="KW-1003">Cell membrane</keyword>
<gene>
    <name evidence="9" type="ORF">SNE40_016289</name>
</gene>
<organism evidence="9 10">
    <name type="scientific">Patella caerulea</name>
    <name type="common">Rayed Mediterranean limpet</name>
    <dbReference type="NCBI Taxonomy" id="87958"/>
    <lineage>
        <taxon>Eukaryota</taxon>
        <taxon>Metazoa</taxon>
        <taxon>Spiralia</taxon>
        <taxon>Lophotrochozoa</taxon>
        <taxon>Mollusca</taxon>
        <taxon>Gastropoda</taxon>
        <taxon>Patellogastropoda</taxon>
        <taxon>Patelloidea</taxon>
        <taxon>Patellidae</taxon>
        <taxon>Patella</taxon>
    </lineage>
</organism>
<feature type="transmembrane region" description="Helical" evidence="7">
    <location>
        <begin position="83"/>
        <end position="103"/>
    </location>
</feature>
<keyword evidence="5 7" id="KW-0472">Membrane</keyword>
<dbReference type="EMBL" id="JAZGQO010000011">
    <property type="protein sequence ID" value="KAK6172678.1"/>
    <property type="molecule type" value="Genomic_DNA"/>
</dbReference>
<dbReference type="PROSITE" id="PS00237">
    <property type="entry name" value="G_PROTEIN_RECEP_F1_1"/>
    <property type="match status" value="1"/>
</dbReference>
<feature type="transmembrane region" description="Helical" evidence="7">
    <location>
        <begin position="49"/>
        <end position="71"/>
    </location>
</feature>
<dbReference type="PANTHER" id="PTHR22750">
    <property type="entry name" value="G-PROTEIN COUPLED RECEPTOR"/>
    <property type="match status" value="1"/>
</dbReference>
<protein>
    <recommendedName>
        <fullName evidence="8">G-protein coupled receptors family 1 profile domain-containing protein</fullName>
    </recommendedName>
</protein>
<feature type="transmembrane region" description="Helical" evidence="7">
    <location>
        <begin position="265"/>
        <end position="284"/>
    </location>
</feature>
<dbReference type="CDD" id="cd00637">
    <property type="entry name" value="7tm_classA_rhodopsin-like"/>
    <property type="match status" value="1"/>
</dbReference>
<keyword evidence="10" id="KW-1185">Reference proteome</keyword>
<dbReference type="Proteomes" id="UP001347796">
    <property type="component" value="Unassembled WGS sequence"/>
</dbReference>
<keyword evidence="6" id="KW-0297">G-protein coupled receptor</keyword>
<dbReference type="AlphaFoldDB" id="A0AAN8PCZ5"/>
<sequence length="317" mass="35215">MVANSNEDSGSTAQTFANGIFGLLTFGLNFLSLVAVLQSRSFPIRQKVIFISILVTDTIVGIQVTGVRLLPIHYSPDHILCKVRLYAGITIALATSLSNVLITTERFLSIILPMRLNKKITWKVVAVFAIFLWILSITLALSLFSDGFSGPVCEFIVTGNPNGYVFIGCVMWVSFLTILIMYVYIVKITRRHIRQITTTMVGNTPIIDARKAFQSKAELRMTVTVGIIVGMFGVSYSPVACYLIYGGLFVPDLLAFTTSYETVFKTVITFFTMNSVINPIIYILRLRNCRQEMIARILCRPQPRFDNMGISGTSSVG</sequence>
<feature type="transmembrane region" description="Helical" evidence="7">
    <location>
        <begin position="16"/>
        <end position="37"/>
    </location>
</feature>
<name>A0AAN8PCZ5_PATCE</name>
<comment type="similarity">
    <text evidence="6">Belongs to the G-protein coupled receptor 1 family.</text>
</comment>
<dbReference type="PROSITE" id="PS50262">
    <property type="entry name" value="G_PROTEIN_RECEP_F1_2"/>
    <property type="match status" value="1"/>
</dbReference>
<accession>A0AAN8PCZ5</accession>
<reference evidence="9 10" key="1">
    <citation type="submission" date="2024-01" db="EMBL/GenBank/DDBJ databases">
        <title>The genome of the rayed Mediterranean limpet Patella caerulea (Linnaeus, 1758).</title>
        <authorList>
            <person name="Anh-Thu Weber A."/>
            <person name="Halstead-Nussloch G."/>
        </authorList>
    </citation>
    <scope>NUCLEOTIDE SEQUENCE [LARGE SCALE GENOMIC DNA]</scope>
    <source>
        <strain evidence="9">AATW-2023a</strain>
        <tissue evidence="9">Whole specimen</tissue>
    </source>
</reference>
<comment type="caution">
    <text evidence="9">The sequence shown here is derived from an EMBL/GenBank/DDBJ whole genome shotgun (WGS) entry which is preliminary data.</text>
</comment>
<feature type="domain" description="G-protein coupled receptors family 1 profile" evidence="8">
    <location>
        <begin position="28"/>
        <end position="282"/>
    </location>
</feature>
<dbReference type="InterPro" id="IPR017452">
    <property type="entry name" value="GPCR_Rhodpsn_7TM"/>
</dbReference>
<dbReference type="GO" id="GO:0004930">
    <property type="term" value="F:G protein-coupled receptor activity"/>
    <property type="evidence" value="ECO:0007669"/>
    <property type="project" value="UniProtKB-KW"/>
</dbReference>
<evidence type="ECO:0000259" key="8">
    <source>
        <dbReference type="PROSITE" id="PS50262"/>
    </source>
</evidence>
<evidence type="ECO:0000256" key="4">
    <source>
        <dbReference type="ARBA" id="ARBA00022989"/>
    </source>
</evidence>
<evidence type="ECO:0000313" key="9">
    <source>
        <dbReference type="EMBL" id="KAK6172678.1"/>
    </source>
</evidence>
<keyword evidence="6" id="KW-0675">Receptor</keyword>
<evidence type="ECO:0000256" key="2">
    <source>
        <dbReference type="ARBA" id="ARBA00022475"/>
    </source>
</evidence>
<feature type="transmembrane region" description="Helical" evidence="7">
    <location>
        <begin position="164"/>
        <end position="185"/>
    </location>
</feature>
<evidence type="ECO:0000256" key="7">
    <source>
        <dbReference type="SAM" id="Phobius"/>
    </source>
</evidence>
<comment type="subcellular location">
    <subcellularLocation>
        <location evidence="1">Cell membrane</location>
        <topology evidence="1">Multi-pass membrane protein</topology>
    </subcellularLocation>
</comment>
<evidence type="ECO:0000313" key="10">
    <source>
        <dbReference type="Proteomes" id="UP001347796"/>
    </source>
</evidence>
<dbReference type="Pfam" id="PF00001">
    <property type="entry name" value="7tm_1"/>
    <property type="match status" value="1"/>
</dbReference>